<dbReference type="SMART" id="SM01144">
    <property type="entry name" value="DTW"/>
    <property type="match status" value="1"/>
</dbReference>
<accession>A0A1R2BMY2</accession>
<evidence type="ECO:0000256" key="2">
    <source>
        <dbReference type="ARBA" id="ARBA00022679"/>
    </source>
</evidence>
<keyword evidence="9" id="KW-1185">Reference proteome</keyword>
<dbReference type="GO" id="GO:0016432">
    <property type="term" value="F:tRNA-uridine aminocarboxypropyltransferase activity"/>
    <property type="evidence" value="ECO:0007669"/>
    <property type="project" value="UniProtKB-EC"/>
</dbReference>
<evidence type="ECO:0000256" key="4">
    <source>
        <dbReference type="ARBA" id="ARBA00022694"/>
    </source>
</evidence>
<organism evidence="8 9">
    <name type="scientific">Stentor coeruleus</name>
    <dbReference type="NCBI Taxonomy" id="5963"/>
    <lineage>
        <taxon>Eukaryota</taxon>
        <taxon>Sar</taxon>
        <taxon>Alveolata</taxon>
        <taxon>Ciliophora</taxon>
        <taxon>Postciliodesmatophora</taxon>
        <taxon>Heterotrichea</taxon>
        <taxon>Heterotrichida</taxon>
        <taxon>Stentoridae</taxon>
        <taxon>Stentor</taxon>
    </lineage>
</organism>
<comment type="catalytic activity">
    <reaction evidence="6">
        <text>a uridine in tRNA + S-adenosyl-L-methionine = a 3-[(3S)-3-amino-3-carboxypropyl]uridine in tRNA + S-methyl-5'-thioadenosine + H(+)</text>
        <dbReference type="Rhea" id="RHEA:62432"/>
        <dbReference type="Rhea" id="RHEA-COMP:13339"/>
        <dbReference type="Rhea" id="RHEA-COMP:16092"/>
        <dbReference type="ChEBI" id="CHEBI:15378"/>
        <dbReference type="ChEBI" id="CHEBI:17509"/>
        <dbReference type="ChEBI" id="CHEBI:59789"/>
        <dbReference type="ChEBI" id="CHEBI:65315"/>
        <dbReference type="ChEBI" id="CHEBI:82930"/>
        <dbReference type="EC" id="2.5.1.25"/>
    </reaction>
</comment>
<proteinExistence type="inferred from homology"/>
<evidence type="ECO:0000313" key="8">
    <source>
        <dbReference type="EMBL" id="OMJ78179.1"/>
    </source>
</evidence>
<evidence type="ECO:0000256" key="1">
    <source>
        <dbReference type="ARBA" id="ARBA00012386"/>
    </source>
</evidence>
<dbReference type="OrthoDB" id="447422at2759"/>
<keyword evidence="3" id="KW-0949">S-adenosyl-L-methionine</keyword>
<evidence type="ECO:0000313" key="9">
    <source>
        <dbReference type="Proteomes" id="UP000187209"/>
    </source>
</evidence>
<evidence type="ECO:0000256" key="5">
    <source>
        <dbReference type="ARBA" id="ARBA00034489"/>
    </source>
</evidence>
<comment type="similarity">
    <text evidence="5">Belongs to the TDD superfamily. DTWD2 family.</text>
</comment>
<gene>
    <name evidence="8" type="ORF">SteCoe_22071</name>
</gene>
<dbReference type="Pfam" id="PF03942">
    <property type="entry name" value="DTW"/>
    <property type="match status" value="1"/>
</dbReference>
<dbReference type="AlphaFoldDB" id="A0A1R2BMY2"/>
<keyword evidence="2" id="KW-0808">Transferase</keyword>
<sequence>MQNKRSVCENCKRPTKVCYCPGLPKEKLSLKADLVIFQDPREDKQAFNSVRLLERSIENVTIFKGRVFFEQQFNNPVLLYPSKNASNTLPEHVGTIILIDATWKFAKNLYNKNPWLKNLPTVVLQPVHEPIYAALRKPPKEGLISTAEALILILEFIGDLDNSNSLRSALKYAVDAEPWQKEVYEKSNNDS</sequence>
<protein>
    <recommendedName>
        <fullName evidence="1">tRNA-uridine aminocarboxypropyltransferase</fullName>
        <ecNumber evidence="1">2.5.1.25</ecNumber>
    </recommendedName>
</protein>
<dbReference type="PANTHER" id="PTHR21392">
    <property type="entry name" value="TRNA-URIDINE AMINOCARBOXYPROPYLTRANSFERASE 2"/>
    <property type="match status" value="1"/>
</dbReference>
<dbReference type="GO" id="GO:0008033">
    <property type="term" value="P:tRNA processing"/>
    <property type="evidence" value="ECO:0007669"/>
    <property type="project" value="UniProtKB-KW"/>
</dbReference>
<evidence type="ECO:0000256" key="3">
    <source>
        <dbReference type="ARBA" id="ARBA00022691"/>
    </source>
</evidence>
<dbReference type="PANTHER" id="PTHR21392:SF0">
    <property type="entry name" value="TRNA-URIDINE AMINOCARBOXYPROPYLTRANSFERASE 2"/>
    <property type="match status" value="1"/>
</dbReference>
<evidence type="ECO:0000259" key="7">
    <source>
        <dbReference type="SMART" id="SM01144"/>
    </source>
</evidence>
<evidence type="ECO:0000256" key="6">
    <source>
        <dbReference type="ARBA" id="ARBA00048718"/>
    </source>
</evidence>
<dbReference type="InterPro" id="IPR005636">
    <property type="entry name" value="DTW"/>
</dbReference>
<comment type="caution">
    <text evidence="8">The sequence shown here is derived from an EMBL/GenBank/DDBJ whole genome shotgun (WGS) entry which is preliminary data.</text>
</comment>
<keyword evidence="4" id="KW-0819">tRNA processing</keyword>
<dbReference type="EC" id="2.5.1.25" evidence="1"/>
<dbReference type="EMBL" id="MPUH01000535">
    <property type="protein sequence ID" value="OMJ78179.1"/>
    <property type="molecule type" value="Genomic_DNA"/>
</dbReference>
<dbReference type="InterPro" id="IPR039262">
    <property type="entry name" value="DTWD2/TAPT"/>
</dbReference>
<name>A0A1R2BMY2_9CILI</name>
<feature type="domain" description="DTW" evidence="7">
    <location>
        <begin position="4"/>
        <end position="182"/>
    </location>
</feature>
<reference evidence="8 9" key="1">
    <citation type="submission" date="2016-11" db="EMBL/GenBank/DDBJ databases">
        <title>The macronuclear genome of Stentor coeruleus: a giant cell with tiny introns.</title>
        <authorList>
            <person name="Slabodnick M."/>
            <person name="Ruby J.G."/>
            <person name="Reiff S.B."/>
            <person name="Swart E.C."/>
            <person name="Gosai S."/>
            <person name="Prabakaran S."/>
            <person name="Witkowska E."/>
            <person name="Larue G.E."/>
            <person name="Fisher S."/>
            <person name="Freeman R.M."/>
            <person name="Gunawardena J."/>
            <person name="Chu W."/>
            <person name="Stover N.A."/>
            <person name="Gregory B.D."/>
            <person name="Nowacki M."/>
            <person name="Derisi J."/>
            <person name="Roy S.W."/>
            <person name="Marshall W.F."/>
            <person name="Sood P."/>
        </authorList>
    </citation>
    <scope>NUCLEOTIDE SEQUENCE [LARGE SCALE GENOMIC DNA]</scope>
    <source>
        <strain evidence="8">WM001</strain>
    </source>
</reference>
<dbReference type="Proteomes" id="UP000187209">
    <property type="component" value="Unassembled WGS sequence"/>
</dbReference>